<evidence type="ECO:0000313" key="3">
    <source>
        <dbReference type="Proteomes" id="UP000433575"/>
    </source>
</evidence>
<evidence type="ECO:0000313" key="4">
    <source>
        <dbReference type="Proteomes" id="UP000480929"/>
    </source>
</evidence>
<dbReference type="AlphaFoldDB" id="A0A6N7SAV5"/>
<accession>A0A6N7SAV5</accession>
<organism evidence="1 3">
    <name type="scientific">Holdemania massiliensis</name>
    <dbReference type="NCBI Taxonomy" id="1468449"/>
    <lineage>
        <taxon>Bacteria</taxon>
        <taxon>Bacillati</taxon>
        <taxon>Bacillota</taxon>
        <taxon>Erysipelotrichia</taxon>
        <taxon>Erysipelotrichales</taxon>
        <taxon>Erysipelotrichaceae</taxon>
        <taxon>Holdemania</taxon>
    </lineage>
</organism>
<comment type="caution">
    <text evidence="1">The sequence shown here is derived from an EMBL/GenBank/DDBJ whole genome shotgun (WGS) entry which is preliminary data.</text>
</comment>
<dbReference type="Proteomes" id="UP000480929">
    <property type="component" value="Unassembled WGS sequence"/>
</dbReference>
<evidence type="ECO:0000313" key="1">
    <source>
        <dbReference type="EMBL" id="MSA91034.1"/>
    </source>
</evidence>
<dbReference type="RefSeq" id="WP_154240412.1">
    <property type="nucleotide sequence ID" value="NZ_WKPI01000045.1"/>
</dbReference>
<dbReference type="EMBL" id="WKPJ01000042">
    <property type="protein sequence ID" value="MSA91034.1"/>
    <property type="molecule type" value="Genomic_DNA"/>
</dbReference>
<name>A0A6N7SAV5_9FIRM</name>
<protein>
    <submittedName>
        <fullName evidence="1">Uncharacterized protein</fullName>
    </submittedName>
</protein>
<proteinExistence type="predicted"/>
<reference evidence="3 4" key="1">
    <citation type="journal article" date="2019" name="Nat. Med.">
        <title>A library of human gut bacterial isolates paired with longitudinal multiomics data enables mechanistic microbiome research.</title>
        <authorList>
            <person name="Poyet M."/>
            <person name="Groussin M."/>
            <person name="Gibbons S.M."/>
            <person name="Avila-Pacheco J."/>
            <person name="Jiang X."/>
            <person name="Kearney S.M."/>
            <person name="Perrotta A.R."/>
            <person name="Berdy B."/>
            <person name="Zhao S."/>
            <person name="Lieberman T.D."/>
            <person name="Swanson P.K."/>
            <person name="Smith M."/>
            <person name="Roesemann S."/>
            <person name="Alexander J.E."/>
            <person name="Rich S.A."/>
            <person name="Livny J."/>
            <person name="Vlamakis H."/>
            <person name="Clish C."/>
            <person name="Bullock K."/>
            <person name="Deik A."/>
            <person name="Scott J."/>
            <person name="Pierce K.A."/>
            <person name="Xavier R.J."/>
            <person name="Alm E.J."/>
        </authorList>
    </citation>
    <scope>NUCLEOTIDE SEQUENCE [LARGE SCALE GENOMIC DNA]</scope>
    <source>
        <strain evidence="1 3">BIOML-A4</strain>
        <strain evidence="2 4">BIOML-A5</strain>
    </source>
</reference>
<evidence type="ECO:0000313" key="2">
    <source>
        <dbReference type="EMBL" id="MSC34805.1"/>
    </source>
</evidence>
<gene>
    <name evidence="2" type="ORF">GKD88_16895</name>
    <name evidence="1" type="ORF">GKE08_17015</name>
</gene>
<dbReference type="Proteomes" id="UP000433575">
    <property type="component" value="Unassembled WGS sequence"/>
</dbReference>
<sequence>MKKSGSTNPTERLQILESKTWLTVPDIKKVADCGEHTARKILKAIIEEIEAEGYLVPTTVQVPTDRVIRRLNINLDFLRLQTKSVPQSLQAEGTLVESPRKDSTPLYHILKS</sequence>
<dbReference type="EMBL" id="WKPI01000045">
    <property type="protein sequence ID" value="MSC34805.1"/>
    <property type="molecule type" value="Genomic_DNA"/>
</dbReference>
<keyword evidence="4" id="KW-1185">Reference proteome</keyword>